<name>A0A6B0U403_IXORI</name>
<sequence>MWLIKVTVLIPQQVRTTTTLCSLLSKHFNKETSNIISSRVVDNMGFLMCCQLGDVFQRWKVVLWDMLHNIHE</sequence>
<dbReference type="AlphaFoldDB" id="A0A6B0U403"/>
<reference evidence="1" key="1">
    <citation type="submission" date="2019-12" db="EMBL/GenBank/DDBJ databases">
        <title>An insight into the sialome of adult female Ixodes ricinus ticks feeding for 6 days.</title>
        <authorList>
            <person name="Perner J."/>
            <person name="Ribeiro J.M.C."/>
        </authorList>
    </citation>
    <scope>NUCLEOTIDE SEQUENCE</scope>
    <source>
        <strain evidence="1">Semi-engorged</strain>
        <tissue evidence="1">Salivary glands</tissue>
    </source>
</reference>
<accession>A0A6B0U403</accession>
<evidence type="ECO:0000313" key="1">
    <source>
        <dbReference type="EMBL" id="MXU82986.1"/>
    </source>
</evidence>
<proteinExistence type="predicted"/>
<protein>
    <submittedName>
        <fullName evidence="1">Putative secreted protein</fullName>
    </submittedName>
</protein>
<organism evidence="1">
    <name type="scientific">Ixodes ricinus</name>
    <name type="common">Common tick</name>
    <name type="synonym">Acarus ricinus</name>
    <dbReference type="NCBI Taxonomy" id="34613"/>
    <lineage>
        <taxon>Eukaryota</taxon>
        <taxon>Metazoa</taxon>
        <taxon>Ecdysozoa</taxon>
        <taxon>Arthropoda</taxon>
        <taxon>Chelicerata</taxon>
        <taxon>Arachnida</taxon>
        <taxon>Acari</taxon>
        <taxon>Parasitiformes</taxon>
        <taxon>Ixodida</taxon>
        <taxon>Ixodoidea</taxon>
        <taxon>Ixodidae</taxon>
        <taxon>Ixodinae</taxon>
        <taxon>Ixodes</taxon>
    </lineage>
</organism>
<dbReference type="EMBL" id="GIFC01000903">
    <property type="protein sequence ID" value="MXU82986.1"/>
    <property type="molecule type" value="Transcribed_RNA"/>
</dbReference>